<sequence length="90" mass="9669">MFGESKITPVIELKPFEDSFLISCISVIATGIDIILRGDQLSILSFACMVDESESMYGSVTHIGPSPLISSNGYMILSICESKLAGCLSF</sequence>
<dbReference type="AlphaFoldDB" id="A0A0A9DYU0"/>
<reference evidence="1" key="1">
    <citation type="submission" date="2014-09" db="EMBL/GenBank/DDBJ databases">
        <authorList>
            <person name="Magalhaes I.L.F."/>
            <person name="Oliveira U."/>
            <person name="Santos F.R."/>
            <person name="Vidigal T.H.D.A."/>
            <person name="Brescovit A.D."/>
            <person name="Santos A.J."/>
        </authorList>
    </citation>
    <scope>NUCLEOTIDE SEQUENCE</scope>
    <source>
        <tissue evidence="1">Shoot tissue taken approximately 20 cm above the soil surface</tissue>
    </source>
</reference>
<protein>
    <submittedName>
        <fullName evidence="1">Uncharacterized protein</fullName>
    </submittedName>
</protein>
<name>A0A0A9DYU0_ARUDO</name>
<dbReference type="EMBL" id="GBRH01206017">
    <property type="protein sequence ID" value="JAD91878.1"/>
    <property type="molecule type" value="Transcribed_RNA"/>
</dbReference>
<organism evidence="1">
    <name type="scientific">Arundo donax</name>
    <name type="common">Giant reed</name>
    <name type="synonym">Donax arundinaceus</name>
    <dbReference type="NCBI Taxonomy" id="35708"/>
    <lineage>
        <taxon>Eukaryota</taxon>
        <taxon>Viridiplantae</taxon>
        <taxon>Streptophyta</taxon>
        <taxon>Embryophyta</taxon>
        <taxon>Tracheophyta</taxon>
        <taxon>Spermatophyta</taxon>
        <taxon>Magnoliopsida</taxon>
        <taxon>Liliopsida</taxon>
        <taxon>Poales</taxon>
        <taxon>Poaceae</taxon>
        <taxon>PACMAD clade</taxon>
        <taxon>Arundinoideae</taxon>
        <taxon>Arundineae</taxon>
        <taxon>Arundo</taxon>
    </lineage>
</organism>
<proteinExistence type="predicted"/>
<dbReference type="EMBL" id="GBRH01179475">
    <property type="protein sequence ID" value="JAE18421.1"/>
    <property type="molecule type" value="Transcribed_RNA"/>
</dbReference>
<reference evidence="1" key="2">
    <citation type="journal article" date="2015" name="Data Brief">
        <title>Shoot transcriptome of the giant reed, Arundo donax.</title>
        <authorList>
            <person name="Barrero R.A."/>
            <person name="Guerrero F.D."/>
            <person name="Moolhuijzen P."/>
            <person name="Goolsby J.A."/>
            <person name="Tidwell J."/>
            <person name="Bellgard S.E."/>
            <person name="Bellgard M.I."/>
        </authorList>
    </citation>
    <scope>NUCLEOTIDE SEQUENCE</scope>
    <source>
        <tissue evidence="1">Shoot tissue taken approximately 20 cm above the soil surface</tissue>
    </source>
</reference>
<evidence type="ECO:0000313" key="1">
    <source>
        <dbReference type="EMBL" id="JAD91878.1"/>
    </source>
</evidence>
<accession>A0A0A9DYU0</accession>